<accession>A0A1L3MHA7</accession>
<dbReference type="AlphaFoldDB" id="A0A1L3MHA7"/>
<evidence type="ECO:0000313" key="1">
    <source>
        <dbReference type="EMBL" id="APH01730.1"/>
    </source>
</evidence>
<dbReference type="InterPro" id="IPR059206">
    <property type="entry name" value="Sll1717-like"/>
</dbReference>
<evidence type="ECO:0000313" key="2">
    <source>
        <dbReference type="Proteomes" id="UP000182938"/>
    </source>
</evidence>
<reference evidence="1 2" key="1">
    <citation type="submission" date="2015-11" db="EMBL/GenBank/DDBJ databases">
        <authorList>
            <person name="Zhang Y."/>
            <person name="Guo Z."/>
        </authorList>
    </citation>
    <scope>NUCLEOTIDE SEQUENCE [LARGE SCALE GENOMIC DNA]</scope>
    <source>
        <strain evidence="1 2">YFY001</strain>
    </source>
</reference>
<dbReference type="KEGG" id="jte:ASJ30_09515"/>
<dbReference type="NCBIfam" id="NF047389">
    <property type="entry name" value="ATPase_Sll1717"/>
    <property type="match status" value="1"/>
</dbReference>
<proteinExistence type="predicted"/>
<protein>
    <submittedName>
        <fullName evidence="1">Uncharacterized protein</fullName>
    </submittedName>
</protein>
<name>A0A1L3MHA7_9MICO</name>
<keyword evidence="2" id="KW-1185">Reference proteome</keyword>
<dbReference type="EMBL" id="CP013290">
    <property type="protein sequence ID" value="APH01730.1"/>
    <property type="molecule type" value="Genomic_DNA"/>
</dbReference>
<organism evidence="1 2">
    <name type="scientific">Janibacter indicus</name>
    <dbReference type="NCBI Taxonomy" id="857417"/>
    <lineage>
        <taxon>Bacteria</taxon>
        <taxon>Bacillati</taxon>
        <taxon>Actinomycetota</taxon>
        <taxon>Actinomycetes</taxon>
        <taxon>Micrococcales</taxon>
        <taxon>Intrasporangiaceae</taxon>
        <taxon>Janibacter</taxon>
    </lineage>
</organism>
<sequence>MLASGLRKRGAVVIELAPEDYSYEMLSAALASEDQGSWAKVGAYAAAWKYLIYVLLMKELVAKSGGKYGRGPLAKIARYVRDNHSSSDISKLSALIGYLKRIEGVKIGPAEASFRTRELEKLYKLDEINALLPELKQVLAQQPAVIFVDELDRGWDASEDAQAFVAGMFQACMAMNSQSTDLTVYMSLRQELYDNIPALYDDAQKFRDVIETISWNEAGLMELIVARLRHSSPTLRDLPLNDAVWSSVFVETLTYRKSRSFNYLVDRTLYRPREFIQLCGDVIEEATSAGLAAPLDYQTITSAEYAYSEARTKDIASEYRFQYPGLLEVFEQFRGSVHLLDRESLEFTCLEAITQAEDSSVGVDGWLSSLEPEGLIQILWEVGFLRARALGGIKAERRSGSSYLGSHQVNRLNLDLIRNFQIHQMFRSYLGTREPKSTTPTVGQARAD</sequence>
<gene>
    <name evidence="1" type="ORF">ASJ30_09515</name>
</gene>
<dbReference type="Proteomes" id="UP000182938">
    <property type="component" value="Chromosome"/>
</dbReference>